<reference evidence="2" key="1">
    <citation type="submission" date="2019-02" db="EMBL/GenBank/DDBJ databases">
        <authorList>
            <person name="Gruber-Vodicka R. H."/>
            <person name="Seah K. B. B."/>
        </authorList>
    </citation>
    <scope>NUCLEOTIDE SEQUENCE</scope>
    <source>
        <strain evidence="3">BECK_SA2B12</strain>
        <strain evidence="1">BECK_SA2B15</strain>
        <strain evidence="2">BECK_SA2B20</strain>
    </source>
</reference>
<dbReference type="PANTHER" id="PTHR37526">
    <property type="entry name" value="PROTEIN TUSB"/>
    <property type="match status" value="1"/>
</dbReference>
<dbReference type="NCBIfam" id="TIGR03011">
    <property type="entry name" value="sulf_tusB_dsrH"/>
    <property type="match status" value="1"/>
</dbReference>
<dbReference type="EMBL" id="CAADFI010000035">
    <property type="protein sequence ID" value="VFJ92872.1"/>
    <property type="molecule type" value="Genomic_DNA"/>
</dbReference>
<dbReference type="PANTHER" id="PTHR37526:SF1">
    <property type="entry name" value="PROTEIN TUSB"/>
    <property type="match status" value="1"/>
</dbReference>
<dbReference type="EMBL" id="CAADFJ010000034">
    <property type="protein sequence ID" value="VFJ99687.1"/>
    <property type="molecule type" value="Genomic_DNA"/>
</dbReference>
<dbReference type="InterPro" id="IPR007215">
    <property type="entry name" value="Sulphur_relay_TusB/DsrH"/>
</dbReference>
<evidence type="ECO:0000313" key="2">
    <source>
        <dbReference type="EMBL" id="VFJ92872.1"/>
    </source>
</evidence>
<dbReference type="GO" id="GO:0002143">
    <property type="term" value="P:tRNA wobble position uridine thiolation"/>
    <property type="evidence" value="ECO:0007669"/>
    <property type="project" value="InterPro"/>
</dbReference>
<dbReference type="Pfam" id="PF04077">
    <property type="entry name" value="DsrH"/>
    <property type="match status" value="1"/>
</dbReference>
<dbReference type="GO" id="GO:1990228">
    <property type="term" value="C:sulfurtransferase complex"/>
    <property type="evidence" value="ECO:0007669"/>
    <property type="project" value="TreeGrafter"/>
</dbReference>
<sequence>MSMLHVVNKSPFEKTSLDSCLLYSKEGAGILLIEDAVYAALEGTAFAGKVKAALKRCKVYALEPDIKARGMDIMKVIGGIEIVNYGGFVDLTAAYDNVHSWV</sequence>
<dbReference type="EMBL" id="CAADFG010000035">
    <property type="protein sequence ID" value="VFJ91837.1"/>
    <property type="molecule type" value="Genomic_DNA"/>
</dbReference>
<protein>
    <submittedName>
        <fullName evidence="2">tRNA 2-thiouridine synthesizing protein B</fullName>
    </submittedName>
</protein>
<dbReference type="AlphaFoldDB" id="A0A450UJY4"/>
<accession>A0A450UJY4</accession>
<gene>
    <name evidence="1" type="ORF">BECKH772A_GA0070896_100356</name>
    <name evidence="2" type="ORF">BECKH772B_GA0070898_100356</name>
    <name evidence="3" type="ORF">BECKH772C_GA0070978_100346</name>
</gene>
<proteinExistence type="predicted"/>
<dbReference type="Gene3D" id="3.40.1260.10">
    <property type="entry name" value="DsrEFH-like"/>
    <property type="match status" value="1"/>
</dbReference>
<evidence type="ECO:0000313" key="3">
    <source>
        <dbReference type="EMBL" id="VFJ99687.1"/>
    </source>
</evidence>
<organism evidence="2">
    <name type="scientific">Candidatus Kentrum eta</name>
    <dbReference type="NCBI Taxonomy" id="2126337"/>
    <lineage>
        <taxon>Bacteria</taxon>
        <taxon>Pseudomonadati</taxon>
        <taxon>Pseudomonadota</taxon>
        <taxon>Gammaproteobacteria</taxon>
        <taxon>Candidatus Kentrum</taxon>
    </lineage>
</organism>
<dbReference type="SUPFAM" id="SSF75169">
    <property type="entry name" value="DsrEFH-like"/>
    <property type="match status" value="1"/>
</dbReference>
<dbReference type="InterPro" id="IPR027396">
    <property type="entry name" value="DsrEFH-like"/>
</dbReference>
<evidence type="ECO:0000313" key="1">
    <source>
        <dbReference type="EMBL" id="VFJ91837.1"/>
    </source>
</evidence>
<name>A0A450UJY4_9GAMM</name>